<gene>
    <name evidence="4" type="ordered locus">Veis_1247</name>
</gene>
<comment type="cofactor">
    <cofactor evidence="3">
        <name>Zn(2+)</name>
        <dbReference type="ChEBI" id="CHEBI:29105"/>
    </cofactor>
    <text evidence="3">Binds 2 Zn(2+) ions per subunit.</text>
</comment>
<dbReference type="Pfam" id="PF01546">
    <property type="entry name" value="Peptidase_M20"/>
    <property type="match status" value="1"/>
</dbReference>
<dbReference type="HOGENOM" id="CLU_024588_2_1_4"/>
<feature type="binding site" evidence="3">
    <location>
        <position position="94"/>
    </location>
    <ligand>
        <name>Zn(2+)</name>
        <dbReference type="ChEBI" id="CHEBI:29105"/>
        <label>2</label>
    </ligand>
</feature>
<evidence type="ECO:0000256" key="1">
    <source>
        <dbReference type="ARBA" id="ARBA00006153"/>
    </source>
</evidence>
<dbReference type="NCBIfam" id="NF006771">
    <property type="entry name" value="PRK09290.1-5"/>
    <property type="match status" value="1"/>
</dbReference>
<keyword evidence="2 4" id="KW-0378">Hydrolase</keyword>
<comment type="similarity">
    <text evidence="1">Belongs to the peptidase M20 family.</text>
</comment>
<dbReference type="GO" id="GO:0046872">
    <property type="term" value="F:metal ion binding"/>
    <property type="evidence" value="ECO:0007669"/>
    <property type="project" value="UniProtKB-KW"/>
</dbReference>
<dbReference type="PANTHER" id="PTHR32494:SF5">
    <property type="entry name" value="ALLANTOATE AMIDOHYDROLASE"/>
    <property type="match status" value="1"/>
</dbReference>
<dbReference type="PANTHER" id="PTHR32494">
    <property type="entry name" value="ALLANTOATE DEIMINASE-RELATED"/>
    <property type="match status" value="1"/>
</dbReference>
<feature type="binding site" evidence="3">
    <location>
        <position position="83"/>
    </location>
    <ligand>
        <name>Zn(2+)</name>
        <dbReference type="ChEBI" id="CHEBI:29105"/>
        <label>1</label>
    </ligand>
</feature>
<dbReference type="SUPFAM" id="SSF53187">
    <property type="entry name" value="Zn-dependent exopeptidases"/>
    <property type="match status" value="1"/>
</dbReference>
<feature type="binding site" evidence="3">
    <location>
        <position position="94"/>
    </location>
    <ligand>
        <name>Zn(2+)</name>
        <dbReference type="ChEBI" id="CHEBI:29105"/>
        <label>1</label>
    </ligand>
</feature>
<dbReference type="NCBIfam" id="TIGR01879">
    <property type="entry name" value="hydantase"/>
    <property type="match status" value="1"/>
</dbReference>
<dbReference type="CDD" id="cd03884">
    <property type="entry name" value="M20_bAS"/>
    <property type="match status" value="1"/>
</dbReference>
<dbReference type="EC" id="3.5.1.87" evidence="4"/>
<name>A1WHA8_VEREI</name>
<dbReference type="InterPro" id="IPR002933">
    <property type="entry name" value="Peptidase_M20"/>
</dbReference>
<keyword evidence="5" id="KW-1185">Reference proteome</keyword>
<dbReference type="Proteomes" id="UP000000374">
    <property type="component" value="Chromosome"/>
</dbReference>
<dbReference type="InterPro" id="IPR036264">
    <property type="entry name" value="Bact_exopeptidase_dim_dom"/>
</dbReference>
<dbReference type="Gene3D" id="3.40.630.10">
    <property type="entry name" value="Zn peptidases"/>
    <property type="match status" value="1"/>
</dbReference>
<dbReference type="SUPFAM" id="SSF55031">
    <property type="entry name" value="Bacterial exopeptidase dimerisation domain"/>
    <property type="match status" value="1"/>
</dbReference>
<reference evidence="5" key="1">
    <citation type="submission" date="2006-12" db="EMBL/GenBank/DDBJ databases">
        <title>Complete sequence of chromosome 1 of Verminephrobacter eiseniae EF01-2.</title>
        <authorList>
            <person name="Copeland A."/>
            <person name="Lucas S."/>
            <person name="Lapidus A."/>
            <person name="Barry K."/>
            <person name="Detter J.C."/>
            <person name="Glavina del Rio T."/>
            <person name="Dalin E."/>
            <person name="Tice H."/>
            <person name="Pitluck S."/>
            <person name="Chertkov O."/>
            <person name="Brettin T."/>
            <person name="Bruce D."/>
            <person name="Han C."/>
            <person name="Tapia R."/>
            <person name="Gilna P."/>
            <person name="Schmutz J."/>
            <person name="Larimer F."/>
            <person name="Land M."/>
            <person name="Hauser L."/>
            <person name="Kyrpides N."/>
            <person name="Kim E."/>
            <person name="Stahl D."/>
            <person name="Richardson P."/>
        </authorList>
    </citation>
    <scope>NUCLEOTIDE SEQUENCE [LARGE SCALE GENOMIC DNA]</scope>
    <source>
        <strain evidence="5">EF01-2</strain>
    </source>
</reference>
<evidence type="ECO:0000256" key="2">
    <source>
        <dbReference type="ARBA" id="ARBA00022801"/>
    </source>
</evidence>
<evidence type="ECO:0000313" key="5">
    <source>
        <dbReference type="Proteomes" id="UP000000374"/>
    </source>
</evidence>
<dbReference type="PIRSF" id="PIRSF001235">
    <property type="entry name" value="Amidase_carbamoylase"/>
    <property type="match status" value="1"/>
</dbReference>
<dbReference type="RefSeq" id="WP_011809026.1">
    <property type="nucleotide sequence ID" value="NC_008786.1"/>
</dbReference>
<dbReference type="AlphaFoldDB" id="A1WHA8"/>
<dbReference type="OrthoDB" id="9808195at2"/>
<evidence type="ECO:0000313" key="4">
    <source>
        <dbReference type="EMBL" id="ABM57015.1"/>
    </source>
</evidence>
<sequence>MPLLKVNRERLKRSMDQISTIGATPRGGMHRLALGDKDRQARDLLKRWCMDAGFPVRVDPIGNMFARRAGRHSDSPPVVIGSHLDSQCMAGRFDGPVGVIAALEVLRTLDDQRVVTQAPIDLVNWTNEEGARFSPPLLGSGVFTGAHDLDFALRQTDKEGLSVQQELVRIGYAGAGPVTLPVRKYIELHIEQGVVLEQAAIGIGVVTGFVGIRDTKVTVLGQSTHAGPLAMDSRRDALVGAAGMILAAREIGLAHGPDARVTIGKLAIPSDSHSVVPGCVEMVLDVRHPDAHRLNAVVFALQQRFRAMATDSGLAVHFEDSWYYPPVVFDSGLRSQIAEAAAGFGYSHMELPSRAGHDALNMARVAPTAMIFIPCRAGLSHNELEFAEDQDIAAGADVLLAAALAAAR</sequence>
<accession>A1WHA8</accession>
<dbReference type="GeneID" id="76459894"/>
<dbReference type="eggNOG" id="COG0624">
    <property type="taxonomic scope" value="Bacteria"/>
</dbReference>
<dbReference type="NCBIfam" id="NF006769">
    <property type="entry name" value="PRK09290.1-3"/>
    <property type="match status" value="1"/>
</dbReference>
<organism evidence="4 5">
    <name type="scientific">Verminephrobacter eiseniae (strain EF01-2)</name>
    <dbReference type="NCBI Taxonomy" id="391735"/>
    <lineage>
        <taxon>Bacteria</taxon>
        <taxon>Pseudomonadati</taxon>
        <taxon>Pseudomonadota</taxon>
        <taxon>Betaproteobacteria</taxon>
        <taxon>Burkholderiales</taxon>
        <taxon>Comamonadaceae</taxon>
        <taxon>Verminephrobacter</taxon>
    </lineage>
</organism>
<evidence type="ECO:0000256" key="3">
    <source>
        <dbReference type="PIRSR" id="PIRSR001235-1"/>
    </source>
</evidence>
<dbReference type="STRING" id="391735.Veis_1247"/>
<keyword evidence="3" id="KW-0862">Zinc</keyword>
<dbReference type="KEGG" id="vei:Veis_1247"/>
<protein>
    <submittedName>
        <fullName evidence="4">Amidase, hydantoinase/carbamoylase family</fullName>
        <ecNumber evidence="4">3.5.1.87</ecNumber>
    </submittedName>
</protein>
<dbReference type="EMBL" id="CP000542">
    <property type="protein sequence ID" value="ABM57015.1"/>
    <property type="molecule type" value="Genomic_DNA"/>
</dbReference>
<dbReference type="GO" id="GO:0050538">
    <property type="term" value="F:N-carbamoyl-L-amino-acid hydrolase activity"/>
    <property type="evidence" value="ECO:0007669"/>
    <property type="project" value="UniProtKB-EC"/>
</dbReference>
<keyword evidence="3" id="KW-0479">Metal-binding</keyword>
<dbReference type="Gene3D" id="3.30.70.360">
    <property type="match status" value="1"/>
</dbReference>
<dbReference type="InterPro" id="IPR010158">
    <property type="entry name" value="Amidase_Cbmase"/>
</dbReference>
<feature type="binding site" evidence="3">
    <location>
        <position position="129"/>
    </location>
    <ligand>
        <name>Zn(2+)</name>
        <dbReference type="ChEBI" id="CHEBI:29105"/>
        <label>2</label>
    </ligand>
</feature>
<feature type="binding site" evidence="3">
    <location>
        <position position="189"/>
    </location>
    <ligand>
        <name>Zn(2+)</name>
        <dbReference type="ChEBI" id="CHEBI:29105"/>
        <label>1</label>
    </ligand>
</feature>
<feature type="binding site" evidence="3">
    <location>
        <position position="381"/>
    </location>
    <ligand>
        <name>Zn(2+)</name>
        <dbReference type="ChEBI" id="CHEBI:29105"/>
        <label>2</label>
    </ligand>
</feature>
<proteinExistence type="inferred from homology"/>
<dbReference type="GO" id="GO:0016813">
    <property type="term" value="F:hydrolase activity, acting on carbon-nitrogen (but not peptide) bonds, in linear amidines"/>
    <property type="evidence" value="ECO:0007669"/>
    <property type="project" value="InterPro"/>
</dbReference>